<evidence type="ECO:0000313" key="4">
    <source>
        <dbReference type="EMBL" id="MQM21487.1"/>
    </source>
</evidence>
<comment type="caution">
    <text evidence="4">The sequence shown here is derived from an EMBL/GenBank/DDBJ whole genome shotgun (WGS) entry which is preliminary data.</text>
</comment>
<accession>A0A843XRG9</accession>
<evidence type="ECO:0000259" key="2">
    <source>
        <dbReference type="Pfam" id="PF08387"/>
    </source>
</evidence>
<dbReference type="PANTHER" id="PTHR31900">
    <property type="entry name" value="F-BOX/RNI SUPERFAMILY PROTEIN-RELATED"/>
    <property type="match status" value="1"/>
</dbReference>
<dbReference type="InterPro" id="IPR036047">
    <property type="entry name" value="F-box-like_dom_sf"/>
</dbReference>
<dbReference type="Pfam" id="PF08387">
    <property type="entry name" value="FBD"/>
    <property type="match status" value="1"/>
</dbReference>
<dbReference type="CDD" id="cd22160">
    <property type="entry name" value="F-box_AtFBL13-like"/>
    <property type="match status" value="1"/>
</dbReference>
<protein>
    <recommendedName>
        <fullName evidence="6">F-box domain-containing protein</fullName>
    </recommendedName>
</protein>
<dbReference type="EMBL" id="NMUH01011100">
    <property type="protein sequence ID" value="MQM21487.1"/>
    <property type="molecule type" value="Genomic_DNA"/>
</dbReference>
<evidence type="ECO:0000259" key="3">
    <source>
        <dbReference type="Pfam" id="PF23622"/>
    </source>
</evidence>
<dbReference type="Gene3D" id="1.20.1280.50">
    <property type="match status" value="1"/>
</dbReference>
<dbReference type="AlphaFoldDB" id="A0A843XRG9"/>
<dbReference type="Pfam" id="PF23622">
    <property type="entry name" value="LRR_At1g61320_AtMIF1"/>
    <property type="match status" value="1"/>
</dbReference>
<keyword evidence="5" id="KW-1185">Reference proteome</keyword>
<dbReference type="InterPro" id="IPR032675">
    <property type="entry name" value="LRR_dom_sf"/>
</dbReference>
<name>A0A843XRG9_COLES</name>
<dbReference type="SUPFAM" id="SSF81383">
    <property type="entry name" value="F-box domain"/>
    <property type="match status" value="1"/>
</dbReference>
<organism evidence="4 5">
    <name type="scientific">Colocasia esculenta</name>
    <name type="common">Wild taro</name>
    <name type="synonym">Arum esculentum</name>
    <dbReference type="NCBI Taxonomy" id="4460"/>
    <lineage>
        <taxon>Eukaryota</taxon>
        <taxon>Viridiplantae</taxon>
        <taxon>Streptophyta</taxon>
        <taxon>Embryophyta</taxon>
        <taxon>Tracheophyta</taxon>
        <taxon>Spermatophyta</taxon>
        <taxon>Magnoliopsida</taxon>
        <taxon>Liliopsida</taxon>
        <taxon>Araceae</taxon>
        <taxon>Aroideae</taxon>
        <taxon>Colocasieae</taxon>
        <taxon>Colocasia</taxon>
    </lineage>
</organism>
<feature type="domain" description="F-box" evidence="1">
    <location>
        <begin position="22"/>
        <end position="55"/>
    </location>
</feature>
<sequence>MANLSPSTKVSKKQGVVDLFDALPDDLIAHIISFLPFKEAVRSSCLGRRWRYRWLELRRIDLDESHFTQSEMRQLLELDGLQPFDYGLRLSGRRHFLDFVSRFVARYAEPQVESFRLAFSNPKEHADKVRAWVGAMVALKVENLELDLTDPDEEEPFEGNYGYLDLPEEVYGELAGRWLRTMTLTGCDVQPERLGALHALRVLSLSRIAIARDGVEKLTASCPLLEELYLDHLTDTEEITITSASRRLRVLDINECDPIPYGVRLIQVPALELFRYMGFTGNFVVDTVNTLEEAELYFIWDDSDDASELLRDLLEDLNMVTSLTVCSFLLQVVPFADNPWQLSSSKNKVKHLTLDGVTLLKDEIQGIGLLMRSYPQLTSLSIILSDTKLRPSGNGQPSDEEADVEGSWEEQSGVPIPCLVDHLQYVTIENFTGHQSQLKFMKFILKSAKALLAVHIYVDPTPTTGTLECCLEEARKMLGYEKASEVVMITIS</sequence>
<dbReference type="Proteomes" id="UP000652761">
    <property type="component" value="Unassembled WGS sequence"/>
</dbReference>
<evidence type="ECO:0000259" key="1">
    <source>
        <dbReference type="Pfam" id="PF00646"/>
    </source>
</evidence>
<dbReference type="InterPro" id="IPR001810">
    <property type="entry name" value="F-box_dom"/>
</dbReference>
<feature type="domain" description="FBD" evidence="2">
    <location>
        <begin position="414"/>
        <end position="451"/>
    </location>
</feature>
<dbReference type="Gene3D" id="3.80.10.10">
    <property type="entry name" value="Ribonuclease Inhibitor"/>
    <property type="match status" value="1"/>
</dbReference>
<evidence type="ECO:0000313" key="5">
    <source>
        <dbReference type="Proteomes" id="UP000652761"/>
    </source>
</evidence>
<dbReference type="SUPFAM" id="SSF52047">
    <property type="entry name" value="RNI-like"/>
    <property type="match status" value="1"/>
</dbReference>
<dbReference type="InterPro" id="IPR053781">
    <property type="entry name" value="F-box_AtFBL13-like"/>
</dbReference>
<feature type="domain" description="At1g61320/AtMIF1 LRR" evidence="3">
    <location>
        <begin position="114"/>
        <end position="326"/>
    </location>
</feature>
<evidence type="ECO:0008006" key="6">
    <source>
        <dbReference type="Google" id="ProtNLM"/>
    </source>
</evidence>
<dbReference type="Pfam" id="PF00646">
    <property type="entry name" value="F-box"/>
    <property type="match status" value="1"/>
</dbReference>
<dbReference type="InterPro" id="IPR050232">
    <property type="entry name" value="FBL13/AtMIF1-like"/>
</dbReference>
<dbReference type="InterPro" id="IPR055357">
    <property type="entry name" value="LRR_At1g61320_AtMIF1"/>
</dbReference>
<reference evidence="4" key="1">
    <citation type="submission" date="2017-07" db="EMBL/GenBank/DDBJ databases">
        <title>Taro Niue Genome Assembly and Annotation.</title>
        <authorList>
            <person name="Atibalentja N."/>
            <person name="Keating K."/>
            <person name="Fields C.J."/>
        </authorList>
    </citation>
    <scope>NUCLEOTIDE SEQUENCE</scope>
    <source>
        <strain evidence="4">Niue_2</strain>
        <tissue evidence="4">Leaf</tissue>
    </source>
</reference>
<dbReference type="PANTHER" id="PTHR31900:SF30">
    <property type="entry name" value="SUPERFAMILY PROTEIN, PUTATIVE-RELATED"/>
    <property type="match status" value="1"/>
</dbReference>
<dbReference type="InterPro" id="IPR006566">
    <property type="entry name" value="FBD"/>
</dbReference>
<proteinExistence type="predicted"/>
<dbReference type="OrthoDB" id="776041at2759"/>
<gene>
    <name evidence="4" type="ORF">Taro_054528</name>
</gene>